<keyword evidence="2" id="KW-0677">Repeat</keyword>
<dbReference type="InterPro" id="IPR035309">
    <property type="entry name" value="PSME4"/>
</dbReference>
<comment type="similarity">
    <text evidence="1">Belongs to the BLM10 family.</text>
</comment>
<evidence type="ECO:0000256" key="3">
    <source>
        <dbReference type="ARBA" id="ARBA00022763"/>
    </source>
</evidence>
<dbReference type="PANTHER" id="PTHR32170">
    <property type="entry name" value="PROTEASOME ACTIVATOR COMPLEX SUBUNIT 4"/>
    <property type="match status" value="1"/>
</dbReference>
<keyword evidence="4" id="KW-0234">DNA repair</keyword>
<accession>A0A388L5Z1</accession>
<feature type="domain" description="Proteasome activator Blm10 middle HEAT repeats region" evidence="7">
    <location>
        <begin position="342"/>
        <end position="478"/>
    </location>
</feature>
<dbReference type="GO" id="GO:0006281">
    <property type="term" value="P:DNA repair"/>
    <property type="evidence" value="ECO:0007669"/>
    <property type="project" value="UniProtKB-KW"/>
</dbReference>
<evidence type="ECO:0000259" key="7">
    <source>
        <dbReference type="Pfam" id="PF16507"/>
    </source>
</evidence>
<dbReference type="InterPro" id="IPR011989">
    <property type="entry name" value="ARM-like"/>
</dbReference>
<evidence type="ECO:0000256" key="2">
    <source>
        <dbReference type="ARBA" id="ARBA00022737"/>
    </source>
</evidence>
<evidence type="ECO:0008006" key="10">
    <source>
        <dbReference type="Google" id="ProtNLM"/>
    </source>
</evidence>
<dbReference type="InterPro" id="IPR016024">
    <property type="entry name" value="ARM-type_fold"/>
</dbReference>
<dbReference type="PANTHER" id="PTHR32170:SF3">
    <property type="entry name" value="PROTEASOME ACTIVATOR COMPLEX SUBUNIT 4"/>
    <property type="match status" value="1"/>
</dbReference>
<evidence type="ECO:0000256" key="5">
    <source>
        <dbReference type="SAM" id="MobiDB-lite"/>
    </source>
</evidence>
<dbReference type="SUPFAM" id="SSF48371">
    <property type="entry name" value="ARM repeat"/>
    <property type="match status" value="1"/>
</dbReference>
<dbReference type="Gramene" id="GBG77688">
    <property type="protein sequence ID" value="GBG77688"/>
    <property type="gene ID" value="CBR_g24134"/>
</dbReference>
<dbReference type="Pfam" id="PF11919">
    <property type="entry name" value="PSME4_C"/>
    <property type="match status" value="1"/>
</dbReference>
<dbReference type="GO" id="GO:0005634">
    <property type="term" value="C:nucleus"/>
    <property type="evidence" value="ECO:0007669"/>
    <property type="project" value="TreeGrafter"/>
</dbReference>
<dbReference type="Gene3D" id="1.25.10.10">
    <property type="entry name" value="Leucine-rich Repeat Variant"/>
    <property type="match status" value="1"/>
</dbReference>
<feature type="domain" description="Proteasome activator complex subunit 4 C-terminal" evidence="6">
    <location>
        <begin position="1730"/>
        <end position="1814"/>
    </location>
</feature>
<keyword evidence="3" id="KW-0227">DNA damage</keyword>
<evidence type="ECO:0000256" key="1">
    <source>
        <dbReference type="ARBA" id="ARBA00005739"/>
    </source>
</evidence>
<name>A0A388L5Z1_CHABU</name>
<protein>
    <recommendedName>
        <fullName evidence="10">Proteasome activator Blm10 mid region domain-containing protein</fullName>
    </recommendedName>
</protein>
<evidence type="ECO:0000256" key="4">
    <source>
        <dbReference type="ARBA" id="ARBA00023204"/>
    </source>
</evidence>
<dbReference type="Proteomes" id="UP000265515">
    <property type="component" value="Unassembled WGS sequence"/>
</dbReference>
<proteinExistence type="inferred from homology"/>
<dbReference type="GO" id="GO:0070628">
    <property type="term" value="F:proteasome binding"/>
    <property type="evidence" value="ECO:0007669"/>
    <property type="project" value="InterPro"/>
</dbReference>
<dbReference type="EMBL" id="BFEA01000274">
    <property type="protein sequence ID" value="GBG77688.1"/>
    <property type="molecule type" value="Genomic_DNA"/>
</dbReference>
<gene>
    <name evidence="8" type="ORF">CBR_g24134</name>
</gene>
<keyword evidence="9" id="KW-1185">Reference proteome</keyword>
<dbReference type="OrthoDB" id="17907at2759"/>
<dbReference type="GO" id="GO:0010499">
    <property type="term" value="P:proteasomal ubiquitin-independent protein catabolic process"/>
    <property type="evidence" value="ECO:0007669"/>
    <property type="project" value="TreeGrafter"/>
</dbReference>
<comment type="caution">
    <text evidence="8">The sequence shown here is derived from an EMBL/GenBank/DDBJ whole genome shotgun (WGS) entry which is preliminary data.</text>
</comment>
<sequence>MHLCNEWLPPVLVESVERLEPARFALLAKSLVETWERARQRYREADDSTDSEVGIYGAGRGRRSAVTTIKWISVINSFLNTKTEFAISDVESVCNVALDVVIHTEDLFTQLRWAQTLVRILAKYKHKLRITIPWRVLYKIIQTVHSQRRQSYGGTALLQIHLAVFSTLIHRARRFFPLGSAHEIWEEFRPGFSDLDHNDAMEAVGYLALFMPTCRAKQLGERWDESGKWSLWVEEWMELWSAVPRCNYWGLKWLSLLTRCMKHLPSHAVNWEPHVPSLFALFLNAFEVPVGKCQAQSPIHRGAPSEAMRMFWPNQSGVLSKIITKAIVLLLGPGSSAQERFDTLVNFLEQYYHPSNGGSWTSSLERLLRYLVYYFHKRLAYEHRGEWSEAAGYRPPLGKAERKAFVTAVLKFVARAQFSKSGTMAGTAANCVRQLAYVEPEIVLPFALSRFETAMETVTATHQLVSAITTIALSVRAILLASSPDRMERQDEYAIDFDKESTMDDGEQGQLNGEYGVSLALGRELIAEAMLRTLPGIDANDPPKTVATLQFYYSVFSSIGCIGEEDSGKGVVIPLDWSVWLEEFLSRMLTLLMHLEPDPESSNESSTFLIQGGSPFRQTMELLFGLLSPALYRQGLRKVTKFIQTSVLPGAASEIGILCLNVTNANPVEASRALLPPIIESILSLLEGTPRTGGSGGLAPDGKKLEKWPIISDALETSVTYYLNVICTIITFGGQALLPYKEQLLQVIAAAFDAPSNKICGGGKWVLSSLLGSLIHYFPLDEVKERVSLQGASGVDRWIGTKGNKRPPPGMKLKWHIPCPEEVGFANELLDLHLKGALADLVKLCSDDGTGIEKDGTGEGRSKNGNGNVEREYFRVVLLRLDAALWGTWTCLPDFSHANTVKDEESVELLSVVGSIGVRVGTPSLREETAQVLHMACEYMMKERADDTTNMTLLLRIIDSVANYGAGEYGEWAHAKHAWAHDARNLTEPRVNFMSDNDGYGKSSSARRPLERILKRYPSLIDYCLPTLNESLLSTAETDEAAMGACALYASRPIMRRVTQDWHSMSQFIVALLGSAHHETVKAQGSIGELFMFFVLRYGGVPGRPWHKRSSDGKSDLVSYRELVGKVRDMVSHAPETVHWRYTLMANTTLMLLVAPEYTASQVGGQELRRELADHFLSSLASDLPPLRPLAVIALLVLIQKSPADQSPPMRLSTSDPSGKPWNISIQEEEHKGHQLPDMEGGEVASSHGGAQLHRQQLCETLIKVIQREGFPGTMLSNLALDHHLAEGAAGAGDRSTGQARTSRAADPGASLLRALGIWTLVMEWPRSKNRDSLHVGTVFSLPTAEFWERLMDMFADFSSAVGQDEVLLNAIREPLEAAIATVDDRQKQCMAAEVVAGLLHSGGPAVVRAWGSWLRSTVTQALQQCTVELMSEWAACVRYIATGKGQCGLTPPKLRRELVVCLMEPVPASAGSGQIVKRLGLLGACLGEMMVPPADESEDDFDVALKNALLDELQEMMNNSARQVREAVGKLLSMLCGKLLKKQLKAGNKDEEALVAKVNAFCKFLVARASALAVKIQALGNRRMTSGPGTSRLGTTDVVDEDMGMGSSSEDGDGQEAFRWMETVRAFKLHAVIDYKHTFVLEKNDLDSLRAMVLTLLSDPQLEVREIAASTLAGLLKGADDDWPASVRSRCIEATSASQAAAKGAKKIRMQSTTITTLPATGPGSVPAKHGPVLGLSACVLSSPYDLPRWLPEVLMVLARSSHEKGPIGNTVMRTFGEFKRTHADTWMVHGKSFSEEQLEVLGNLTVSPSYFV</sequence>
<dbReference type="GO" id="GO:0005829">
    <property type="term" value="C:cytosol"/>
    <property type="evidence" value="ECO:0007669"/>
    <property type="project" value="TreeGrafter"/>
</dbReference>
<reference evidence="8 9" key="1">
    <citation type="journal article" date="2018" name="Cell">
        <title>The Chara Genome: Secondary Complexity and Implications for Plant Terrestrialization.</title>
        <authorList>
            <person name="Nishiyama T."/>
            <person name="Sakayama H."/>
            <person name="Vries J.D."/>
            <person name="Buschmann H."/>
            <person name="Saint-Marcoux D."/>
            <person name="Ullrich K.K."/>
            <person name="Haas F.B."/>
            <person name="Vanderstraeten L."/>
            <person name="Becker D."/>
            <person name="Lang D."/>
            <person name="Vosolsobe S."/>
            <person name="Rombauts S."/>
            <person name="Wilhelmsson P.K.I."/>
            <person name="Janitza P."/>
            <person name="Kern R."/>
            <person name="Heyl A."/>
            <person name="Rumpler F."/>
            <person name="Villalobos L.I.A.C."/>
            <person name="Clay J.M."/>
            <person name="Skokan R."/>
            <person name="Toyoda A."/>
            <person name="Suzuki Y."/>
            <person name="Kagoshima H."/>
            <person name="Schijlen E."/>
            <person name="Tajeshwar N."/>
            <person name="Catarino B."/>
            <person name="Hetherington A.J."/>
            <person name="Saltykova A."/>
            <person name="Bonnot C."/>
            <person name="Breuninger H."/>
            <person name="Symeonidi A."/>
            <person name="Radhakrishnan G.V."/>
            <person name="Van Nieuwerburgh F."/>
            <person name="Deforce D."/>
            <person name="Chang C."/>
            <person name="Karol K.G."/>
            <person name="Hedrich R."/>
            <person name="Ulvskov P."/>
            <person name="Glockner G."/>
            <person name="Delwiche C.F."/>
            <person name="Petrasek J."/>
            <person name="Van de Peer Y."/>
            <person name="Friml J."/>
            <person name="Beilby M."/>
            <person name="Dolan L."/>
            <person name="Kohara Y."/>
            <person name="Sugano S."/>
            <person name="Fujiyama A."/>
            <person name="Delaux P.-M."/>
            <person name="Quint M."/>
            <person name="TheiBen G."/>
            <person name="Hagemann M."/>
            <person name="Harholt J."/>
            <person name="Dunand C."/>
            <person name="Zachgo S."/>
            <person name="Langdale J."/>
            <person name="Maumus F."/>
            <person name="Straeten D.V.D."/>
            <person name="Gould S.B."/>
            <person name="Rensing S.A."/>
        </authorList>
    </citation>
    <scope>NUCLEOTIDE SEQUENCE [LARGE SCALE GENOMIC DNA]</scope>
    <source>
        <strain evidence="8 9">S276</strain>
    </source>
</reference>
<evidence type="ECO:0000259" key="6">
    <source>
        <dbReference type="Pfam" id="PF11919"/>
    </source>
</evidence>
<dbReference type="Pfam" id="PF16507">
    <property type="entry name" value="HEAT_PSME4_mid"/>
    <property type="match status" value="2"/>
</dbReference>
<evidence type="ECO:0000313" key="8">
    <source>
        <dbReference type="EMBL" id="GBG77688.1"/>
    </source>
</evidence>
<evidence type="ECO:0000313" key="9">
    <source>
        <dbReference type="Proteomes" id="UP000265515"/>
    </source>
</evidence>
<feature type="domain" description="Proteasome activator Blm10 middle HEAT repeats region" evidence="7">
    <location>
        <begin position="577"/>
        <end position="849"/>
    </location>
</feature>
<organism evidence="8 9">
    <name type="scientific">Chara braunii</name>
    <name type="common">Braun's stonewort</name>
    <dbReference type="NCBI Taxonomy" id="69332"/>
    <lineage>
        <taxon>Eukaryota</taxon>
        <taxon>Viridiplantae</taxon>
        <taxon>Streptophyta</taxon>
        <taxon>Charophyceae</taxon>
        <taxon>Charales</taxon>
        <taxon>Characeae</taxon>
        <taxon>Chara</taxon>
    </lineage>
</organism>
<dbReference type="OMA" id="GCQHNEK"/>
<dbReference type="STRING" id="69332.A0A388L5Z1"/>
<dbReference type="GO" id="GO:0016504">
    <property type="term" value="F:peptidase activator activity"/>
    <property type="evidence" value="ECO:0007669"/>
    <property type="project" value="InterPro"/>
</dbReference>
<dbReference type="InterPro" id="IPR021843">
    <property type="entry name" value="PSME4_C"/>
</dbReference>
<feature type="region of interest" description="Disordered" evidence="5">
    <location>
        <begin position="1588"/>
        <end position="1615"/>
    </location>
</feature>
<dbReference type="InterPro" id="IPR032430">
    <property type="entry name" value="Blm10_mid"/>
</dbReference>